<dbReference type="AlphaFoldDB" id="A0A1H1G403"/>
<protein>
    <submittedName>
        <fullName evidence="2">Uncharacterized protein</fullName>
    </submittedName>
</protein>
<reference evidence="3" key="1">
    <citation type="submission" date="2016-10" db="EMBL/GenBank/DDBJ databases">
        <authorList>
            <person name="Varghese N."/>
            <person name="Submissions S."/>
        </authorList>
    </citation>
    <scope>NUCLEOTIDE SEQUENCE [LARGE SCALE GENOMIC DNA]</scope>
    <source>
        <strain evidence="3">DSM 45459</strain>
    </source>
</reference>
<dbReference type="STRING" id="995062.SAMN04489718_3409"/>
<feature type="transmembrane region" description="Helical" evidence="1">
    <location>
        <begin position="6"/>
        <end position="25"/>
    </location>
</feature>
<keyword evidence="1" id="KW-1133">Transmembrane helix</keyword>
<feature type="transmembrane region" description="Helical" evidence="1">
    <location>
        <begin position="113"/>
        <end position="132"/>
    </location>
</feature>
<keyword evidence="1" id="KW-0472">Membrane</keyword>
<dbReference type="Proteomes" id="UP000199301">
    <property type="component" value="Unassembled WGS sequence"/>
</dbReference>
<accession>A0A1H1G403</accession>
<sequence length="147" mass="15893">MLLVALLLLPLVVLCVLVVTVLHLLITGSRRPIRAPADGAVIFLCLAALTYCWGSWHKFAGLDVAERCLLSSRGGPRGRGFERIDYGLFPPSAECVWANGNTTDLVPDHVAPLLYAFLIAAAACALTAAHLARRNHREPPHRHDAPA</sequence>
<evidence type="ECO:0000256" key="1">
    <source>
        <dbReference type="SAM" id="Phobius"/>
    </source>
</evidence>
<proteinExistence type="predicted"/>
<keyword evidence="3" id="KW-1185">Reference proteome</keyword>
<name>A0A1H1G403_9ACTN</name>
<organism evidence="2 3">
    <name type="scientific">Actinopolyspora saharensis</name>
    <dbReference type="NCBI Taxonomy" id="995062"/>
    <lineage>
        <taxon>Bacteria</taxon>
        <taxon>Bacillati</taxon>
        <taxon>Actinomycetota</taxon>
        <taxon>Actinomycetes</taxon>
        <taxon>Actinopolysporales</taxon>
        <taxon>Actinopolysporaceae</taxon>
        <taxon>Actinopolyspora</taxon>
    </lineage>
</organism>
<evidence type="ECO:0000313" key="2">
    <source>
        <dbReference type="EMBL" id="SDR07967.1"/>
    </source>
</evidence>
<gene>
    <name evidence="2" type="ORF">SAMN04489718_3409</name>
</gene>
<evidence type="ECO:0000313" key="3">
    <source>
        <dbReference type="Proteomes" id="UP000199301"/>
    </source>
</evidence>
<feature type="transmembrane region" description="Helical" evidence="1">
    <location>
        <begin position="37"/>
        <end position="56"/>
    </location>
</feature>
<dbReference type="EMBL" id="FNKO01000002">
    <property type="protein sequence ID" value="SDR07967.1"/>
    <property type="molecule type" value="Genomic_DNA"/>
</dbReference>
<keyword evidence="1" id="KW-0812">Transmembrane</keyword>